<name>A0A2S1LLF9_9FLAO</name>
<dbReference type="OrthoDB" id="704821at2"/>
<gene>
    <name evidence="3" type="ORF">FK004_04565</name>
</gene>
<accession>A0A2S1LLF9</accession>
<keyword evidence="1" id="KW-0732">Signal</keyword>
<evidence type="ECO:0000259" key="2">
    <source>
        <dbReference type="Pfam" id="PF10988"/>
    </source>
</evidence>
<dbReference type="Proteomes" id="UP000244677">
    <property type="component" value="Chromosome"/>
</dbReference>
<dbReference type="RefSeq" id="WP_108736186.1">
    <property type="nucleotide sequence ID" value="NZ_CP020919.1"/>
</dbReference>
<dbReference type="EMBL" id="CP020919">
    <property type="protein sequence ID" value="AWG24549.1"/>
    <property type="molecule type" value="Genomic_DNA"/>
</dbReference>
<dbReference type="Pfam" id="PF10988">
    <property type="entry name" value="DUF2807"/>
    <property type="match status" value="1"/>
</dbReference>
<protein>
    <submittedName>
        <fullName evidence="3">Chaperonin</fullName>
    </submittedName>
</protein>
<proteinExistence type="predicted"/>
<reference evidence="3 4" key="1">
    <citation type="submission" date="2017-04" db="EMBL/GenBank/DDBJ databases">
        <title>Complete genome sequence of Flavobacterium kingsejong AJ004.</title>
        <authorList>
            <person name="Lee P.C."/>
        </authorList>
    </citation>
    <scope>NUCLEOTIDE SEQUENCE [LARGE SCALE GENOMIC DNA]</scope>
    <source>
        <strain evidence="3 4">AJ004</strain>
    </source>
</reference>
<evidence type="ECO:0000313" key="3">
    <source>
        <dbReference type="EMBL" id="AWG24549.1"/>
    </source>
</evidence>
<sequence length="224" mass="24188">MKKIIIAAFLLVAQANFAQTVTKETGDFDEVKVFDRISLQMIQSKENKIEITGARSEDVEVINKNGELKIRMKFSKLLKGEEVTAKLYFKNIDNLEASEGSYVSSEDTLKAVSFEINAREGAEIKVKLDVDKLKSRTTRGGILKLSGKATNQEASITTGGIIEARNLATSQTTIKITTGGEADVSATDLVDANVKAGGTITIYGKPKKINQKTILGGSIVEAGK</sequence>
<dbReference type="Gene3D" id="2.160.20.120">
    <property type="match status" value="1"/>
</dbReference>
<feature type="domain" description="Putative auto-transporter adhesin head GIN" evidence="2">
    <location>
        <begin position="27"/>
        <end position="206"/>
    </location>
</feature>
<feature type="chain" id="PRO_5015732472" evidence="1">
    <location>
        <begin position="19"/>
        <end position="224"/>
    </location>
</feature>
<evidence type="ECO:0000313" key="4">
    <source>
        <dbReference type="Proteomes" id="UP000244677"/>
    </source>
</evidence>
<dbReference type="AlphaFoldDB" id="A0A2S1LLF9"/>
<dbReference type="KEGG" id="fki:FK004_04565"/>
<evidence type="ECO:0000256" key="1">
    <source>
        <dbReference type="SAM" id="SignalP"/>
    </source>
</evidence>
<keyword evidence="4" id="KW-1185">Reference proteome</keyword>
<dbReference type="InterPro" id="IPR021255">
    <property type="entry name" value="DUF2807"/>
</dbReference>
<feature type="signal peptide" evidence="1">
    <location>
        <begin position="1"/>
        <end position="18"/>
    </location>
</feature>
<organism evidence="3 4">
    <name type="scientific">Flavobacterium kingsejongi</name>
    <dbReference type="NCBI Taxonomy" id="1678728"/>
    <lineage>
        <taxon>Bacteria</taxon>
        <taxon>Pseudomonadati</taxon>
        <taxon>Bacteroidota</taxon>
        <taxon>Flavobacteriia</taxon>
        <taxon>Flavobacteriales</taxon>
        <taxon>Flavobacteriaceae</taxon>
        <taxon>Flavobacterium</taxon>
    </lineage>
</organism>